<dbReference type="Pfam" id="PF03413">
    <property type="entry name" value="PepSY"/>
    <property type="match status" value="2"/>
</dbReference>
<dbReference type="PROSITE" id="PS51257">
    <property type="entry name" value="PROKAR_LIPOPROTEIN"/>
    <property type="match status" value="1"/>
</dbReference>
<dbReference type="InterPro" id="IPR025711">
    <property type="entry name" value="PepSY"/>
</dbReference>
<feature type="signal peptide" evidence="2">
    <location>
        <begin position="1"/>
        <end position="25"/>
    </location>
</feature>
<gene>
    <name evidence="4" type="ORF">MU0050_003393</name>
</gene>
<feature type="domain" description="PepSY" evidence="3">
    <location>
        <begin position="150"/>
        <end position="203"/>
    </location>
</feature>
<evidence type="ECO:0000259" key="3">
    <source>
        <dbReference type="Pfam" id="PF03413"/>
    </source>
</evidence>
<sequence>MMHWGRPAGLGLLAAALVLSGCSSDTESQPATDTAAETTKTTETAGAAEATTSPAPGAPASQHAGKGMPAEAVERALQAAGAAVPNGRPFDLEVESRDEQRVFVIDVASDGNEFEVRVSADGNEVVGQRQDDDPGDGVAKVQEAQVDAVRAMQTALEREPDAAVSDIQIDNERDAIVWQIELVRPDGSEVEIDVDARSGAIVGG</sequence>
<dbReference type="EMBL" id="OY726395">
    <property type="protein sequence ID" value="CAJ1584821.1"/>
    <property type="molecule type" value="Genomic_DNA"/>
</dbReference>
<protein>
    <submittedName>
        <fullName evidence="4">PepSY domain-containing protein</fullName>
    </submittedName>
</protein>
<keyword evidence="2" id="KW-0732">Signal</keyword>
<dbReference type="Gene3D" id="3.10.450.40">
    <property type="match status" value="2"/>
</dbReference>
<reference evidence="4 5" key="1">
    <citation type="submission" date="2023-08" db="EMBL/GenBank/DDBJ databases">
        <authorList>
            <person name="Folkvardsen B D."/>
            <person name="Norman A."/>
        </authorList>
    </citation>
    <scope>NUCLEOTIDE SEQUENCE [LARGE SCALE GENOMIC DNA]</scope>
    <source>
        <strain evidence="4 5">Mu0050</strain>
    </source>
</reference>
<dbReference type="Proteomes" id="UP001190466">
    <property type="component" value="Chromosome"/>
</dbReference>
<accession>A0ABM9MGT7</accession>
<feature type="compositionally biased region" description="Low complexity" evidence="1">
    <location>
        <begin position="30"/>
        <end position="60"/>
    </location>
</feature>
<feature type="chain" id="PRO_5046883799" evidence="2">
    <location>
        <begin position="26"/>
        <end position="204"/>
    </location>
</feature>
<evidence type="ECO:0000256" key="2">
    <source>
        <dbReference type="SAM" id="SignalP"/>
    </source>
</evidence>
<organism evidence="4 5">
    <name type="scientific">[Mycobacterium] wendilense</name>
    <dbReference type="NCBI Taxonomy" id="3064284"/>
    <lineage>
        <taxon>Bacteria</taxon>
        <taxon>Bacillati</taxon>
        <taxon>Actinomycetota</taxon>
        <taxon>Actinomycetes</taxon>
        <taxon>Mycobacteriales</taxon>
        <taxon>Mycobacteriaceae</taxon>
        <taxon>Mycolicibacter</taxon>
    </lineage>
</organism>
<feature type="region of interest" description="Disordered" evidence="1">
    <location>
        <begin position="23"/>
        <end position="70"/>
    </location>
</feature>
<proteinExistence type="predicted"/>
<name>A0ABM9MGT7_9MYCO</name>
<evidence type="ECO:0000313" key="5">
    <source>
        <dbReference type="Proteomes" id="UP001190466"/>
    </source>
</evidence>
<feature type="domain" description="PepSY" evidence="3">
    <location>
        <begin position="74"/>
        <end position="121"/>
    </location>
</feature>
<evidence type="ECO:0000256" key="1">
    <source>
        <dbReference type="SAM" id="MobiDB-lite"/>
    </source>
</evidence>
<keyword evidence="5" id="KW-1185">Reference proteome</keyword>
<evidence type="ECO:0000313" key="4">
    <source>
        <dbReference type="EMBL" id="CAJ1584821.1"/>
    </source>
</evidence>
<dbReference type="RefSeq" id="WP_316510730.1">
    <property type="nucleotide sequence ID" value="NZ_OY726395.1"/>
</dbReference>